<protein>
    <recommendedName>
        <fullName evidence="7">Endonuclease/exonuclease/phosphatase domain-containing protein</fullName>
    </recommendedName>
</protein>
<dbReference type="GO" id="GO:0005634">
    <property type="term" value="C:nucleus"/>
    <property type="evidence" value="ECO:0007669"/>
    <property type="project" value="TreeGrafter"/>
</dbReference>
<evidence type="ECO:0000313" key="5">
    <source>
        <dbReference type="EMBL" id="GMI78236.1"/>
    </source>
</evidence>
<accession>A0A9W7HJC7</accession>
<comment type="caution">
    <text evidence="5">The sequence shown here is derived from an EMBL/GenBank/DDBJ whole genome shotgun (WGS) entry which is preliminary data.</text>
</comment>
<sequence length="159" mass="17860">MNFALVSWNIRGLGKREKVRAICRCSLKNKAQVLLIQETKLEVIKPWVKARLGKANLGEVVEVPSEGVIRWSNLRMESEFFQSGKKNYRKRWIGLIGTLTEGNLKIVLININAPNAATERKRVFDQLSLHIESWSIPVIVAGDFNCSKPGEERIGSGGT</sequence>
<evidence type="ECO:0000256" key="4">
    <source>
        <dbReference type="ARBA" id="ARBA00022842"/>
    </source>
</evidence>
<organism evidence="5 6">
    <name type="scientific">Hibiscus trionum</name>
    <name type="common">Flower of an hour</name>
    <dbReference type="NCBI Taxonomy" id="183268"/>
    <lineage>
        <taxon>Eukaryota</taxon>
        <taxon>Viridiplantae</taxon>
        <taxon>Streptophyta</taxon>
        <taxon>Embryophyta</taxon>
        <taxon>Tracheophyta</taxon>
        <taxon>Spermatophyta</taxon>
        <taxon>Magnoliopsida</taxon>
        <taxon>eudicotyledons</taxon>
        <taxon>Gunneridae</taxon>
        <taxon>Pentapetalae</taxon>
        <taxon>rosids</taxon>
        <taxon>malvids</taxon>
        <taxon>Malvales</taxon>
        <taxon>Malvaceae</taxon>
        <taxon>Malvoideae</taxon>
        <taxon>Hibiscus</taxon>
    </lineage>
</organism>
<keyword evidence="6" id="KW-1185">Reference proteome</keyword>
<keyword evidence="4" id="KW-0460">Magnesium</keyword>
<evidence type="ECO:0000256" key="2">
    <source>
        <dbReference type="ARBA" id="ARBA00022723"/>
    </source>
</evidence>
<comment type="cofactor">
    <cofactor evidence="1">
        <name>Mg(2+)</name>
        <dbReference type="ChEBI" id="CHEBI:18420"/>
    </cofactor>
</comment>
<dbReference type="GO" id="GO:0008081">
    <property type="term" value="F:phosphoric diester hydrolase activity"/>
    <property type="evidence" value="ECO:0007669"/>
    <property type="project" value="TreeGrafter"/>
</dbReference>
<dbReference type="GO" id="GO:0006284">
    <property type="term" value="P:base-excision repair"/>
    <property type="evidence" value="ECO:0007669"/>
    <property type="project" value="TreeGrafter"/>
</dbReference>
<keyword evidence="2" id="KW-0479">Metal-binding</keyword>
<dbReference type="InterPro" id="IPR004808">
    <property type="entry name" value="AP_endonuc_1"/>
</dbReference>
<dbReference type="EMBL" id="BSYR01000015">
    <property type="protein sequence ID" value="GMI78236.1"/>
    <property type="molecule type" value="Genomic_DNA"/>
</dbReference>
<evidence type="ECO:0000313" key="6">
    <source>
        <dbReference type="Proteomes" id="UP001165190"/>
    </source>
</evidence>
<reference evidence="5" key="1">
    <citation type="submission" date="2023-05" db="EMBL/GenBank/DDBJ databases">
        <title>Genome and transcriptome analyses reveal genes involved in the formation of fine ridges on petal epidermal cells in Hibiscus trionum.</title>
        <authorList>
            <person name="Koshimizu S."/>
            <person name="Masuda S."/>
            <person name="Ishii T."/>
            <person name="Shirasu K."/>
            <person name="Hoshino A."/>
            <person name="Arita M."/>
        </authorList>
    </citation>
    <scope>NUCLEOTIDE SEQUENCE</scope>
    <source>
        <strain evidence="5">Hamamatsu line</strain>
    </source>
</reference>
<dbReference type="InterPro" id="IPR036691">
    <property type="entry name" value="Endo/exonu/phosph_ase_sf"/>
</dbReference>
<dbReference type="GO" id="GO:0008311">
    <property type="term" value="F:double-stranded DNA 3'-5' DNA exonuclease activity"/>
    <property type="evidence" value="ECO:0007669"/>
    <property type="project" value="TreeGrafter"/>
</dbReference>
<dbReference type="PANTHER" id="PTHR22748">
    <property type="entry name" value="AP ENDONUCLEASE"/>
    <property type="match status" value="1"/>
</dbReference>
<keyword evidence="3" id="KW-0378">Hydrolase</keyword>
<dbReference type="Gene3D" id="3.60.10.10">
    <property type="entry name" value="Endonuclease/exonuclease/phosphatase"/>
    <property type="match status" value="1"/>
</dbReference>
<dbReference type="SUPFAM" id="SSF56219">
    <property type="entry name" value="DNase I-like"/>
    <property type="match status" value="1"/>
</dbReference>
<dbReference type="GO" id="GO:0003906">
    <property type="term" value="F:DNA-(apurinic or apyrimidinic site) endonuclease activity"/>
    <property type="evidence" value="ECO:0007669"/>
    <property type="project" value="TreeGrafter"/>
</dbReference>
<dbReference type="PANTHER" id="PTHR22748:SF11">
    <property type="entry name" value="OS07G0184032 PROTEIN"/>
    <property type="match status" value="1"/>
</dbReference>
<evidence type="ECO:0000256" key="1">
    <source>
        <dbReference type="ARBA" id="ARBA00001946"/>
    </source>
</evidence>
<proteinExistence type="predicted"/>
<gene>
    <name evidence="5" type="ORF">HRI_001492900</name>
</gene>
<evidence type="ECO:0008006" key="7">
    <source>
        <dbReference type="Google" id="ProtNLM"/>
    </source>
</evidence>
<evidence type="ECO:0000256" key="3">
    <source>
        <dbReference type="ARBA" id="ARBA00022801"/>
    </source>
</evidence>
<dbReference type="AlphaFoldDB" id="A0A9W7HJC7"/>
<name>A0A9W7HJC7_HIBTR</name>
<dbReference type="GO" id="GO:0046872">
    <property type="term" value="F:metal ion binding"/>
    <property type="evidence" value="ECO:0007669"/>
    <property type="project" value="UniProtKB-KW"/>
</dbReference>
<dbReference type="Proteomes" id="UP001165190">
    <property type="component" value="Unassembled WGS sequence"/>
</dbReference>